<protein>
    <recommendedName>
        <fullName evidence="3">DUF4435 domain-containing protein</fullName>
    </recommendedName>
</protein>
<evidence type="ECO:0000313" key="2">
    <source>
        <dbReference type="Proteomes" id="UP000182798"/>
    </source>
</evidence>
<evidence type="ECO:0000313" key="1">
    <source>
        <dbReference type="EMBL" id="OIR24553.1"/>
    </source>
</evidence>
<sequence>MRHYLLVEGVTDVSLVKYICHTRLNINFSDFKKKKGAAKVDTYEYKDFAIIDLKGQNNLLYVLTDIILPEQQKVKTVGIIQDADDDFNASEQLIKQAILSSKIPSGKIQYFLTPNNQDIH</sequence>
<proteinExistence type="predicted"/>
<name>A0A1J5U859_9GAMM</name>
<reference evidence="2" key="1">
    <citation type="submission" date="2016-09" db="EMBL/GenBank/DDBJ databases">
        <title>Genome Sequence of Bathymodiolus thermophilus sulfur-oxidizing gill endosymbiont.</title>
        <authorList>
            <person name="Ponnudurai R."/>
            <person name="Kleiner M."/>
            <person name="Sayavedra L."/>
            <person name="Thuermer A."/>
            <person name="Felbeck H."/>
            <person name="Schlueter R."/>
            <person name="Schweder T."/>
            <person name="Markert S."/>
        </authorList>
    </citation>
    <scope>NUCLEOTIDE SEQUENCE [LARGE SCALE GENOMIC DNA]</scope>
    <source>
        <strain evidence="2">BAT/CrabSpa'14</strain>
    </source>
</reference>
<accession>A0A1J5U859</accession>
<dbReference type="SUPFAM" id="SSF160945">
    <property type="entry name" value="PH0156-like"/>
    <property type="match status" value="1"/>
</dbReference>
<dbReference type="Pfam" id="PF11536">
    <property type="entry name" value="DUF3226"/>
    <property type="match status" value="1"/>
</dbReference>
<gene>
    <name evidence="1" type="ORF">BGC33_14780</name>
</gene>
<comment type="caution">
    <text evidence="1">The sequence shown here is derived from an EMBL/GenBank/DDBJ whole genome shotgun (WGS) entry which is preliminary data.</text>
</comment>
<dbReference type="InterPro" id="IPR024508">
    <property type="entry name" value="DUF3226"/>
</dbReference>
<organism evidence="1 2">
    <name type="scientific">Bathymodiolus thermophilus thioautotrophic gill symbiont</name>
    <dbReference type="NCBI Taxonomy" id="2360"/>
    <lineage>
        <taxon>Bacteria</taxon>
        <taxon>Pseudomonadati</taxon>
        <taxon>Pseudomonadota</taxon>
        <taxon>Gammaproteobacteria</taxon>
        <taxon>sulfur-oxidizing symbionts</taxon>
    </lineage>
</organism>
<dbReference type="EMBL" id="MIQH01000618">
    <property type="protein sequence ID" value="OIR24553.1"/>
    <property type="molecule type" value="Genomic_DNA"/>
</dbReference>
<dbReference type="Proteomes" id="UP000182798">
    <property type="component" value="Unassembled WGS sequence"/>
</dbReference>
<evidence type="ECO:0008006" key="3">
    <source>
        <dbReference type="Google" id="ProtNLM"/>
    </source>
</evidence>
<dbReference type="RefSeq" id="WP_071564552.1">
    <property type="nucleotide sequence ID" value="NZ_MIQH01000618.1"/>
</dbReference>
<dbReference type="AlphaFoldDB" id="A0A1J5U859"/>